<feature type="region of interest" description="Disordered" evidence="1">
    <location>
        <begin position="59"/>
        <end position="82"/>
    </location>
</feature>
<accession>A0A8W7PBR2</accession>
<dbReference type="VEuPathDB" id="VectorBase:ACON2_040055"/>
<sequence>LRQPNILEILRERHGAAACSRNLREKINAIRVEGTTALDRYSHDLELTILLRWQIKRQACSHQSQPSRAHRPSRGRMYRARHSAVSVPVVDLRAYGRALSIARAQEKGKTPKVFAVARFEEVAK</sequence>
<name>A0A8W7PBR2_ANOCL</name>
<dbReference type="EnsemblMetazoa" id="ACOM029050-RA">
    <property type="protein sequence ID" value="ACOM029050-PA.1"/>
    <property type="gene ID" value="ACOM029050"/>
</dbReference>
<protein>
    <submittedName>
        <fullName evidence="2">Uncharacterized protein</fullName>
    </submittedName>
</protein>
<dbReference type="AlphaFoldDB" id="A0A8W7PBR2"/>
<evidence type="ECO:0000256" key="1">
    <source>
        <dbReference type="SAM" id="MobiDB-lite"/>
    </source>
</evidence>
<feature type="compositionally biased region" description="Basic residues" evidence="1">
    <location>
        <begin position="68"/>
        <end position="82"/>
    </location>
</feature>
<reference evidence="2" key="1">
    <citation type="submission" date="2022-08" db="UniProtKB">
        <authorList>
            <consortium name="EnsemblMetazoa"/>
        </authorList>
    </citation>
    <scope>IDENTIFICATION</scope>
</reference>
<dbReference type="Proteomes" id="UP000075882">
    <property type="component" value="Unassembled WGS sequence"/>
</dbReference>
<proteinExistence type="predicted"/>
<evidence type="ECO:0000313" key="2">
    <source>
        <dbReference type="EnsemblMetazoa" id="ACOM029050-PA.1"/>
    </source>
</evidence>
<organism evidence="2">
    <name type="scientific">Anopheles coluzzii</name>
    <name type="common">African malaria mosquito</name>
    <dbReference type="NCBI Taxonomy" id="1518534"/>
    <lineage>
        <taxon>Eukaryota</taxon>
        <taxon>Metazoa</taxon>
        <taxon>Ecdysozoa</taxon>
        <taxon>Arthropoda</taxon>
        <taxon>Hexapoda</taxon>
        <taxon>Insecta</taxon>
        <taxon>Pterygota</taxon>
        <taxon>Neoptera</taxon>
        <taxon>Endopterygota</taxon>
        <taxon>Diptera</taxon>
        <taxon>Nematocera</taxon>
        <taxon>Culicoidea</taxon>
        <taxon>Culicidae</taxon>
        <taxon>Anophelinae</taxon>
        <taxon>Anopheles</taxon>
    </lineage>
</organism>